<dbReference type="InterPro" id="IPR029044">
    <property type="entry name" value="Nucleotide-diphossugar_trans"/>
</dbReference>
<evidence type="ECO:0000313" key="2">
    <source>
        <dbReference type="EMBL" id="KAB8038889.1"/>
    </source>
</evidence>
<keyword evidence="3" id="KW-1185">Reference proteome</keyword>
<dbReference type="AlphaFoldDB" id="A0A6N6VVZ6"/>
<sequence length="334" mass="38726">MLDKNDLDSFIPIVLCAGFGTRLKPLTNFIPKVVCPIINKPVAFLSIEIFLKAGFKKVHCNTHYLAKEVQQEIIEAAKYFGYDPNQIIFWHEEDILETGGGIARIYHEITKNENDNIGKDAIVVSGDIAADFPLENMINKWKNKNSDDWALMCTHDTDNIRKDATWVSHNNNYVLGFGSNFKPNENAIAKVFTTHQIISKDLLNIVEVEKKSSIEIYYKKIFLLGKNILNYSYPKESYWFDIGTPQTYLECIEFFEKKLKKDHSIDIYNGNVINYCFIKPDSLKKYIESRNDEINNHKINSKKILIGFRDRIKDNKILALKEINNDSENFYIIF</sequence>
<proteinExistence type="predicted"/>
<evidence type="ECO:0000259" key="1">
    <source>
        <dbReference type="Pfam" id="PF00483"/>
    </source>
</evidence>
<dbReference type="Proteomes" id="UP000437748">
    <property type="component" value="Unassembled WGS sequence"/>
</dbReference>
<comment type="caution">
    <text evidence="2">The sequence shown here is derived from an EMBL/GenBank/DDBJ whole genome shotgun (WGS) entry which is preliminary data.</text>
</comment>
<accession>A0A6N6VVZ6</accession>
<gene>
    <name evidence="2" type="ORF">GCL60_08510</name>
</gene>
<dbReference type="InterPro" id="IPR005835">
    <property type="entry name" value="NTP_transferase_dom"/>
</dbReference>
<organism evidence="2 3">
    <name type="scientific">Silvanigrella paludirubra</name>
    <dbReference type="NCBI Taxonomy" id="2499159"/>
    <lineage>
        <taxon>Bacteria</taxon>
        <taxon>Pseudomonadati</taxon>
        <taxon>Bdellovibrionota</taxon>
        <taxon>Oligoflexia</taxon>
        <taxon>Silvanigrellales</taxon>
        <taxon>Silvanigrellaceae</taxon>
        <taxon>Silvanigrella</taxon>
    </lineage>
</organism>
<dbReference type="SUPFAM" id="SSF53448">
    <property type="entry name" value="Nucleotide-diphospho-sugar transferases"/>
    <property type="match status" value="1"/>
</dbReference>
<dbReference type="RefSeq" id="WP_153420286.1">
    <property type="nucleotide sequence ID" value="NZ_WFLM01000003.1"/>
</dbReference>
<dbReference type="InterPro" id="IPR050486">
    <property type="entry name" value="Mannose-1P_guanyltransferase"/>
</dbReference>
<feature type="domain" description="Nucleotidyl transferase" evidence="1">
    <location>
        <begin position="12"/>
        <end position="257"/>
    </location>
</feature>
<dbReference type="Gene3D" id="3.90.550.10">
    <property type="entry name" value="Spore Coat Polysaccharide Biosynthesis Protein SpsA, Chain A"/>
    <property type="match status" value="1"/>
</dbReference>
<protein>
    <recommendedName>
        <fullName evidence="1">Nucleotidyl transferase domain-containing protein</fullName>
    </recommendedName>
</protein>
<dbReference type="OrthoDB" id="9788272at2"/>
<dbReference type="Pfam" id="PF00483">
    <property type="entry name" value="NTP_transferase"/>
    <property type="match status" value="1"/>
</dbReference>
<reference evidence="2 3" key="1">
    <citation type="submission" date="2019-10" db="EMBL/GenBank/DDBJ databases">
        <title>New species of Slilvanegrellaceae.</title>
        <authorList>
            <person name="Pitt A."/>
            <person name="Hahn M.W."/>
        </authorList>
    </citation>
    <scope>NUCLEOTIDE SEQUENCE [LARGE SCALE GENOMIC DNA]</scope>
    <source>
        <strain evidence="2 3">SP-Ram-0.45-NSY-1</strain>
    </source>
</reference>
<name>A0A6N6VVZ6_9BACT</name>
<evidence type="ECO:0000313" key="3">
    <source>
        <dbReference type="Proteomes" id="UP000437748"/>
    </source>
</evidence>
<dbReference type="EMBL" id="WFLM01000003">
    <property type="protein sequence ID" value="KAB8038889.1"/>
    <property type="molecule type" value="Genomic_DNA"/>
</dbReference>
<dbReference type="PANTHER" id="PTHR22572">
    <property type="entry name" value="SUGAR-1-PHOSPHATE GUANYL TRANSFERASE"/>
    <property type="match status" value="1"/>
</dbReference>